<gene>
    <name evidence="1" type="ORF">C2G38_2179973</name>
</gene>
<accession>A0A397VFS3</accession>
<organism evidence="1 2">
    <name type="scientific">Gigaspora rosea</name>
    <dbReference type="NCBI Taxonomy" id="44941"/>
    <lineage>
        <taxon>Eukaryota</taxon>
        <taxon>Fungi</taxon>
        <taxon>Fungi incertae sedis</taxon>
        <taxon>Mucoromycota</taxon>
        <taxon>Glomeromycotina</taxon>
        <taxon>Glomeromycetes</taxon>
        <taxon>Diversisporales</taxon>
        <taxon>Gigasporaceae</taxon>
        <taxon>Gigaspora</taxon>
    </lineage>
</organism>
<sequence length="86" mass="9791">MYKPSVNPSPLIKNTGTSVTKPFRQPLLAKEIALHNNATKPTLTPGGHRFICKNKQIQKSQDQEPEDNTDKIIKNYYINVEHVTFN</sequence>
<evidence type="ECO:0000313" key="1">
    <source>
        <dbReference type="EMBL" id="RIB20177.1"/>
    </source>
</evidence>
<reference evidence="1 2" key="1">
    <citation type="submission" date="2018-06" db="EMBL/GenBank/DDBJ databases">
        <title>Comparative genomics reveals the genomic features of Rhizophagus irregularis, R. cerebriforme, R. diaphanum and Gigaspora rosea, and their symbiotic lifestyle signature.</title>
        <authorList>
            <person name="Morin E."/>
            <person name="San Clemente H."/>
            <person name="Chen E.C.H."/>
            <person name="De La Providencia I."/>
            <person name="Hainaut M."/>
            <person name="Kuo A."/>
            <person name="Kohler A."/>
            <person name="Murat C."/>
            <person name="Tang N."/>
            <person name="Roy S."/>
            <person name="Loubradou J."/>
            <person name="Henrissat B."/>
            <person name="Grigoriev I.V."/>
            <person name="Corradi N."/>
            <person name="Roux C."/>
            <person name="Martin F.M."/>
        </authorList>
    </citation>
    <scope>NUCLEOTIDE SEQUENCE [LARGE SCALE GENOMIC DNA]</scope>
    <source>
        <strain evidence="1 2">DAOM 194757</strain>
    </source>
</reference>
<comment type="caution">
    <text evidence="1">The sequence shown here is derived from an EMBL/GenBank/DDBJ whole genome shotgun (WGS) entry which is preliminary data.</text>
</comment>
<dbReference type="Proteomes" id="UP000266673">
    <property type="component" value="Unassembled WGS sequence"/>
</dbReference>
<proteinExistence type="predicted"/>
<evidence type="ECO:0000313" key="2">
    <source>
        <dbReference type="Proteomes" id="UP000266673"/>
    </source>
</evidence>
<name>A0A397VFS3_9GLOM</name>
<dbReference type="AlphaFoldDB" id="A0A397VFS3"/>
<protein>
    <submittedName>
        <fullName evidence="1">Uncharacterized protein</fullName>
    </submittedName>
</protein>
<keyword evidence="2" id="KW-1185">Reference proteome</keyword>
<dbReference type="EMBL" id="QKWP01000432">
    <property type="protein sequence ID" value="RIB20177.1"/>
    <property type="molecule type" value="Genomic_DNA"/>
</dbReference>